<evidence type="ECO:0000256" key="1">
    <source>
        <dbReference type="SAM" id="MobiDB-lite"/>
    </source>
</evidence>
<keyword evidence="3" id="KW-1185">Reference proteome</keyword>
<organism evidence="2 3">
    <name type="scientific">Miscanthus lutarioriparius</name>
    <dbReference type="NCBI Taxonomy" id="422564"/>
    <lineage>
        <taxon>Eukaryota</taxon>
        <taxon>Viridiplantae</taxon>
        <taxon>Streptophyta</taxon>
        <taxon>Embryophyta</taxon>
        <taxon>Tracheophyta</taxon>
        <taxon>Spermatophyta</taxon>
        <taxon>Magnoliopsida</taxon>
        <taxon>Liliopsida</taxon>
        <taxon>Poales</taxon>
        <taxon>Poaceae</taxon>
        <taxon>PACMAD clade</taxon>
        <taxon>Panicoideae</taxon>
        <taxon>Andropogonodae</taxon>
        <taxon>Andropogoneae</taxon>
        <taxon>Saccharinae</taxon>
        <taxon>Miscanthus</taxon>
    </lineage>
</organism>
<dbReference type="EMBL" id="CAJGYO010000006">
    <property type="protein sequence ID" value="CAD6239105.1"/>
    <property type="molecule type" value="Genomic_DNA"/>
</dbReference>
<feature type="compositionally biased region" description="Gly residues" evidence="1">
    <location>
        <begin position="1"/>
        <end position="10"/>
    </location>
</feature>
<gene>
    <name evidence="2" type="ORF">NCGR_LOCUS26137</name>
</gene>
<dbReference type="OrthoDB" id="644317at2759"/>
<name>A0A811PB71_9POAL</name>
<evidence type="ECO:0000313" key="3">
    <source>
        <dbReference type="Proteomes" id="UP000604825"/>
    </source>
</evidence>
<dbReference type="AlphaFoldDB" id="A0A811PB71"/>
<feature type="region of interest" description="Disordered" evidence="1">
    <location>
        <begin position="1"/>
        <end position="80"/>
    </location>
</feature>
<sequence length="251" mass="29008">MKGGEQGSGGFPKHSMKFLEHSMSSSTMSSRGKGLDKKIFTSKKKKGSTSKRRRTGDEEEDWNPNPNADVEEDDEGDDEEMDVQEDAYFGYIHSGTICKHQYINMSYMMENKNTFGLVANLHAMGLYDFLRHKPNWNDMIVRQFYATMEIDTMNEKIEWMTGKRRYSATFNEFAIANELDNGFFANSIDLDEEDPLPIEQRRPFYEPERTKIQFRIGVLKGLRHHPAVINKIVRMTFMPEGGAKGAIRDKY</sequence>
<dbReference type="Proteomes" id="UP000604825">
    <property type="component" value="Unassembled WGS sequence"/>
</dbReference>
<feature type="compositionally biased region" description="Basic residues" evidence="1">
    <location>
        <begin position="40"/>
        <end position="54"/>
    </location>
</feature>
<accession>A0A811PB71</accession>
<proteinExistence type="predicted"/>
<feature type="compositionally biased region" description="Acidic residues" evidence="1">
    <location>
        <begin position="69"/>
        <end position="80"/>
    </location>
</feature>
<evidence type="ECO:0000313" key="2">
    <source>
        <dbReference type="EMBL" id="CAD6239105.1"/>
    </source>
</evidence>
<comment type="caution">
    <text evidence="2">The sequence shown here is derived from an EMBL/GenBank/DDBJ whole genome shotgun (WGS) entry which is preliminary data.</text>
</comment>
<reference evidence="2" key="1">
    <citation type="submission" date="2020-10" db="EMBL/GenBank/DDBJ databases">
        <authorList>
            <person name="Han B."/>
            <person name="Lu T."/>
            <person name="Zhao Q."/>
            <person name="Huang X."/>
            <person name="Zhao Y."/>
        </authorList>
    </citation>
    <scope>NUCLEOTIDE SEQUENCE</scope>
</reference>
<protein>
    <submittedName>
        <fullName evidence="2">Uncharacterized protein</fullName>
    </submittedName>
</protein>